<dbReference type="GO" id="GO:0022857">
    <property type="term" value="F:transmembrane transporter activity"/>
    <property type="evidence" value="ECO:0007669"/>
    <property type="project" value="InterPro"/>
</dbReference>
<dbReference type="EMBL" id="LPHD01000213">
    <property type="protein sequence ID" value="KWA70600.1"/>
    <property type="molecule type" value="Genomic_DNA"/>
</dbReference>
<dbReference type="SUPFAM" id="SSF103473">
    <property type="entry name" value="MFS general substrate transporter"/>
    <property type="match status" value="1"/>
</dbReference>
<dbReference type="PROSITE" id="PS50850">
    <property type="entry name" value="MFS"/>
    <property type="match status" value="1"/>
</dbReference>
<comment type="caution">
    <text evidence="6">The sequence shown here is derived from an EMBL/GenBank/DDBJ whole genome shotgun (WGS) entry which is preliminary data.</text>
</comment>
<evidence type="ECO:0000313" key="7">
    <source>
        <dbReference type="Proteomes" id="UP000060630"/>
    </source>
</evidence>
<feature type="domain" description="Major facilitator superfamily (MFS) profile" evidence="5">
    <location>
        <begin position="1"/>
        <end position="69"/>
    </location>
</feature>
<organism evidence="6 7">
    <name type="scientific">Burkholderia ubonensis</name>
    <dbReference type="NCBI Taxonomy" id="101571"/>
    <lineage>
        <taxon>Bacteria</taxon>
        <taxon>Pseudomonadati</taxon>
        <taxon>Pseudomonadota</taxon>
        <taxon>Betaproteobacteria</taxon>
        <taxon>Burkholderiales</taxon>
        <taxon>Burkholderiaceae</taxon>
        <taxon>Burkholderia</taxon>
        <taxon>Burkholderia cepacia complex</taxon>
    </lineage>
</organism>
<keyword evidence="1 4" id="KW-0812">Transmembrane</keyword>
<reference evidence="6 7" key="1">
    <citation type="submission" date="2015-11" db="EMBL/GenBank/DDBJ databases">
        <title>Expanding the genomic diversity of Burkholderia species for the development of highly accurate diagnostics.</title>
        <authorList>
            <person name="Sahl J."/>
            <person name="Keim P."/>
            <person name="Wagner D."/>
        </authorList>
    </citation>
    <scope>NUCLEOTIDE SEQUENCE [LARGE SCALE GENOMIC DNA]</scope>
    <source>
        <strain evidence="6 7">MSMB2087WGS</strain>
    </source>
</reference>
<evidence type="ECO:0000259" key="5">
    <source>
        <dbReference type="PROSITE" id="PS50850"/>
    </source>
</evidence>
<evidence type="ECO:0000313" key="6">
    <source>
        <dbReference type="EMBL" id="KWA70600.1"/>
    </source>
</evidence>
<dbReference type="InterPro" id="IPR020846">
    <property type="entry name" value="MFS_dom"/>
</dbReference>
<keyword evidence="2 4" id="KW-1133">Transmembrane helix</keyword>
<proteinExistence type="predicted"/>
<evidence type="ECO:0000256" key="3">
    <source>
        <dbReference type="ARBA" id="ARBA00023136"/>
    </source>
</evidence>
<evidence type="ECO:0000256" key="1">
    <source>
        <dbReference type="ARBA" id="ARBA00022692"/>
    </source>
</evidence>
<dbReference type="Proteomes" id="UP000060630">
    <property type="component" value="Unassembled WGS sequence"/>
</dbReference>
<dbReference type="AlphaFoldDB" id="A0A102ZZF1"/>
<keyword evidence="3 4" id="KW-0472">Membrane</keyword>
<evidence type="ECO:0000256" key="4">
    <source>
        <dbReference type="SAM" id="Phobius"/>
    </source>
</evidence>
<name>A0A102ZZF1_9BURK</name>
<evidence type="ECO:0000256" key="2">
    <source>
        <dbReference type="ARBA" id="ARBA00022989"/>
    </source>
</evidence>
<protein>
    <recommendedName>
        <fullName evidence="5">Major facilitator superfamily (MFS) profile domain-containing protein</fullName>
    </recommendedName>
</protein>
<dbReference type="InterPro" id="IPR036259">
    <property type="entry name" value="MFS_trans_sf"/>
</dbReference>
<dbReference type="Gene3D" id="1.20.1250.20">
    <property type="entry name" value="MFS general substrate transporter like domains"/>
    <property type="match status" value="1"/>
</dbReference>
<accession>A0A102ZZF1</accession>
<sequence>MPSMFLSGAGAAAGIAMIKSIGNLGGFVGPFAIGWLKNVTGGYAAGLYVVAGTLAVSAVVTLLLSRKGAQREVVSGVRHNH</sequence>
<gene>
    <name evidence="6" type="ORF">WL29_07145</name>
</gene>
<feature type="transmembrane region" description="Helical" evidence="4">
    <location>
        <begin position="42"/>
        <end position="64"/>
    </location>
</feature>